<dbReference type="RefSeq" id="WP_049684922.1">
    <property type="nucleotide sequence ID" value="NZ_CP009170.1"/>
</dbReference>
<dbReference type="Proteomes" id="UP000029669">
    <property type="component" value="Chromosome"/>
</dbReference>
<name>A0A097AQN6_THEKI</name>
<sequence>MKKLIAIIIASIFLFNFILVPAQSDTFSDFDKAKKEEQKLVLELLNLEVERLKTQKSLENLAVEIVNKFSKYRRYKNWRPVASKNSLWL</sequence>
<evidence type="ECO:0000313" key="1">
    <source>
        <dbReference type="EMBL" id="AIS52120.1"/>
    </source>
</evidence>
<keyword evidence="2" id="KW-1185">Reference proteome</keyword>
<protein>
    <submittedName>
        <fullName evidence="1">Uncharacterized protein</fullName>
    </submittedName>
</protein>
<reference evidence="2" key="1">
    <citation type="journal article" date="2015" name="Genome Announc.">
        <title>Whole-Genome Sequences of 80 Environmental and Clinical Isolates of Burkholderia pseudomallei.</title>
        <authorList>
            <person name="Johnson S.L."/>
            <person name="Baker A.L."/>
            <person name="Chain P.S."/>
            <person name="Currie B.J."/>
            <person name="Daligault H.E."/>
            <person name="Davenport K.W."/>
            <person name="Davis C.B."/>
            <person name="Inglis T.J."/>
            <person name="Kaestli M."/>
            <person name="Koren S."/>
            <person name="Mayo M."/>
            <person name="Merritt A.J."/>
            <person name="Price E.P."/>
            <person name="Sarovich D.S."/>
            <person name="Warner J."/>
            <person name="Rosovitz M.J."/>
        </authorList>
    </citation>
    <scope>NUCLEOTIDE SEQUENCE [LARGE SCALE GENOMIC DNA]</scope>
    <source>
        <strain evidence="2">DSM 2030</strain>
    </source>
</reference>
<dbReference type="AlphaFoldDB" id="A0A097AQN6"/>
<proteinExistence type="predicted"/>
<dbReference type="KEGG" id="tki:TKV_c09410"/>
<accession>A0A097AQN6</accession>
<gene>
    <name evidence="1" type="ORF">TKV_c09410</name>
</gene>
<organism evidence="1 2">
    <name type="scientific">Thermoanaerobacter kivui</name>
    <name type="common">Acetogenium kivui</name>
    <dbReference type="NCBI Taxonomy" id="2325"/>
    <lineage>
        <taxon>Bacteria</taxon>
        <taxon>Bacillati</taxon>
        <taxon>Bacillota</taxon>
        <taxon>Clostridia</taxon>
        <taxon>Thermoanaerobacterales</taxon>
        <taxon>Thermoanaerobacteraceae</taxon>
        <taxon>Thermoanaerobacter</taxon>
    </lineage>
</organism>
<dbReference type="STRING" id="2325.TKV_c09410"/>
<dbReference type="EMBL" id="CP009170">
    <property type="protein sequence ID" value="AIS52120.1"/>
    <property type="molecule type" value="Genomic_DNA"/>
</dbReference>
<evidence type="ECO:0000313" key="2">
    <source>
        <dbReference type="Proteomes" id="UP000029669"/>
    </source>
</evidence>
<dbReference type="HOGENOM" id="CLU_2453629_0_0_9"/>